<proteinExistence type="predicted"/>
<evidence type="ECO:0000313" key="2">
    <source>
        <dbReference type="EMBL" id="PRH41612.1"/>
    </source>
</evidence>
<accession>A0AA44Y407</accession>
<dbReference type="RefSeq" id="WP_146125902.1">
    <property type="nucleotide sequence ID" value="NZ_PVHK01000101.1"/>
</dbReference>
<evidence type="ECO:0000313" key="3">
    <source>
        <dbReference type="Proteomes" id="UP000237632"/>
    </source>
</evidence>
<dbReference type="EMBL" id="PVHK01000101">
    <property type="protein sequence ID" value="PRH41612.1"/>
    <property type="molecule type" value="Genomic_DNA"/>
</dbReference>
<dbReference type="Proteomes" id="UP000237632">
    <property type="component" value="Unassembled WGS sequence"/>
</dbReference>
<protein>
    <submittedName>
        <fullName evidence="2">Type VI secretion system tip protein VgrG</fullName>
    </submittedName>
</protein>
<name>A0AA44Y407_BURVI</name>
<dbReference type="InterPro" id="IPR018769">
    <property type="entry name" value="VgrG2_DUF2345"/>
</dbReference>
<sequence length="293" mass="30680">ETIAQLEQALALAKSLGDAARTAKAMPADTDAQQQMKDEFDGLKQPGLLASAPASIGVVAGGGVQMAAKESISAVAGKNADFSVMKRFTASAGEAVSLFAQKLGIKIFAAKGPVEIQAQSDAMSLVANKDVTVASVNGTVRISARKELTLNCGGAFIQLKDGDITLGGPLDLFLKVITIQKKGKESLAPSFVVLPSGKVGDLPHFLEINHHYADIEPVRNAPYKVQLSDGVILTGTLDAKGFAHLDGVEPGKATIELGEDARHWRGEAKRPNSDADAAPDRQSAINLARKFLS</sequence>
<evidence type="ECO:0000259" key="1">
    <source>
        <dbReference type="Pfam" id="PF10106"/>
    </source>
</evidence>
<feature type="non-terminal residue" evidence="2">
    <location>
        <position position="1"/>
    </location>
</feature>
<comment type="caution">
    <text evidence="2">The sequence shown here is derived from an EMBL/GenBank/DDBJ whole genome shotgun (WGS) entry which is preliminary data.</text>
</comment>
<organism evidence="2 3">
    <name type="scientific">Burkholderia vietnamiensis</name>
    <dbReference type="NCBI Taxonomy" id="60552"/>
    <lineage>
        <taxon>Bacteria</taxon>
        <taxon>Pseudomonadati</taxon>
        <taxon>Pseudomonadota</taxon>
        <taxon>Betaproteobacteria</taxon>
        <taxon>Burkholderiales</taxon>
        <taxon>Burkholderiaceae</taxon>
        <taxon>Burkholderia</taxon>
        <taxon>Burkholderia cepacia complex</taxon>
    </lineage>
</organism>
<feature type="domain" description="DUF2345" evidence="1">
    <location>
        <begin position="38"/>
        <end position="170"/>
    </location>
</feature>
<reference evidence="2 3" key="1">
    <citation type="submission" date="2018-03" db="EMBL/GenBank/DDBJ databases">
        <authorList>
            <person name="Nguyen K."/>
            <person name="Fouts D."/>
            <person name="Sutton G."/>
        </authorList>
    </citation>
    <scope>NUCLEOTIDE SEQUENCE [LARGE SCALE GENOMIC DNA]</scope>
    <source>
        <strain evidence="2 3">AU3578</strain>
    </source>
</reference>
<dbReference type="AlphaFoldDB" id="A0AA44Y407"/>
<dbReference type="Pfam" id="PF10106">
    <property type="entry name" value="DUF2345"/>
    <property type="match status" value="1"/>
</dbReference>
<gene>
    <name evidence="2" type="ORF">C6T65_14620</name>
</gene>